<evidence type="ECO:0000313" key="2">
    <source>
        <dbReference type="EMBL" id="AFK03582.1"/>
    </source>
</evidence>
<keyword evidence="1" id="KW-0732">Signal</keyword>
<name>A0ABM5N2A7_EMTOG</name>
<accession>A0ABM5N2A7</accession>
<feature type="chain" id="PRO_5046771387" description="Outer membrane protein beta-barrel domain-containing protein" evidence="1">
    <location>
        <begin position="19"/>
        <end position="357"/>
    </location>
</feature>
<dbReference type="Proteomes" id="UP000002875">
    <property type="component" value="Chromosome"/>
</dbReference>
<dbReference type="RefSeq" id="WP_015029279.1">
    <property type="nucleotide sequence ID" value="NC_018748.1"/>
</dbReference>
<dbReference type="EMBL" id="CP002961">
    <property type="protein sequence ID" value="AFK03582.1"/>
    <property type="molecule type" value="Genomic_DNA"/>
</dbReference>
<feature type="signal peptide" evidence="1">
    <location>
        <begin position="1"/>
        <end position="18"/>
    </location>
</feature>
<organism evidence="2 3">
    <name type="scientific">Emticicia oligotrophica (strain DSM 17448 / CIP 109782 / MTCC 6937 / GPTSA100-15)</name>
    <dbReference type="NCBI Taxonomy" id="929562"/>
    <lineage>
        <taxon>Bacteria</taxon>
        <taxon>Pseudomonadati</taxon>
        <taxon>Bacteroidota</taxon>
        <taxon>Cytophagia</taxon>
        <taxon>Cytophagales</taxon>
        <taxon>Leadbetterellaceae</taxon>
        <taxon>Emticicia</taxon>
    </lineage>
</organism>
<evidence type="ECO:0000256" key="1">
    <source>
        <dbReference type="SAM" id="SignalP"/>
    </source>
</evidence>
<sequence>MNKFFVLILLLIAQLSYAESTDVDSIVVNIGKRKRIVLWGETKDDLRALEKYDLNRIVVQMNQDLDEMPSNVRRSFRQDYEGNSYTKETSLQRQLEAMTSWQRLKRNTYLNFSVGLNSANYLTVSTITYNPFKMTEQLFRQNFLTSPSISIALMRQESFTRTGHKEIVLRYGFDVSWYRLHSMSTKRNSYLLRLNSLDNTKYDTVAVYRPAKSGDNYYTVENLKSGSSINNPQLEQAGFAPYTANQTLLYTDFKIVPSINFYGQNNEKTFHFGIGAYIGMLLQGSRNYKEIKSLNRQETKISIKNKENPYRYGIILNFGYGIVNVFMEADVKNVFINSFDRSSATQNITTIGLRFGR</sequence>
<evidence type="ECO:0008006" key="4">
    <source>
        <dbReference type="Google" id="ProtNLM"/>
    </source>
</evidence>
<evidence type="ECO:0000313" key="3">
    <source>
        <dbReference type="Proteomes" id="UP000002875"/>
    </source>
</evidence>
<protein>
    <recommendedName>
        <fullName evidence="4">Outer membrane protein beta-barrel domain-containing protein</fullName>
    </recommendedName>
</protein>
<reference evidence="2 3" key="1">
    <citation type="submission" date="2011-07" db="EMBL/GenBank/DDBJ databases">
        <title>The complete genome of chromosome of Emticicia oligotrophica DSM 17448.</title>
        <authorList>
            <consortium name="US DOE Joint Genome Institute (JGI-PGF)"/>
            <person name="Lucas S."/>
            <person name="Han J."/>
            <person name="Lapidus A."/>
            <person name="Bruce D."/>
            <person name="Goodwin L."/>
            <person name="Pitluck S."/>
            <person name="Peters L."/>
            <person name="Kyrpides N."/>
            <person name="Mavromatis K."/>
            <person name="Ivanova N."/>
            <person name="Ovchinnikova G."/>
            <person name="Teshima H."/>
            <person name="Detter J.C."/>
            <person name="Tapia R."/>
            <person name="Han C."/>
            <person name="Land M."/>
            <person name="Hauser L."/>
            <person name="Markowitz V."/>
            <person name="Cheng J.-F."/>
            <person name="Hugenholtz P."/>
            <person name="Woyke T."/>
            <person name="Wu D."/>
            <person name="Tindall B."/>
            <person name="Pomrenke H."/>
            <person name="Brambilla E."/>
            <person name="Klenk H.-P."/>
            <person name="Eisen J.A."/>
        </authorList>
    </citation>
    <scope>NUCLEOTIDE SEQUENCE [LARGE SCALE GENOMIC DNA]</scope>
    <source>
        <strain evidence="2 3">DSM 17448</strain>
    </source>
</reference>
<keyword evidence="3" id="KW-1185">Reference proteome</keyword>
<proteinExistence type="predicted"/>
<gene>
    <name evidence="2" type="ordered locus">Emtol_2446</name>
</gene>